<accession>A0A6G8QCA6</accession>
<dbReference type="RefSeq" id="WP_166177990.1">
    <property type="nucleotide sequence ID" value="NZ_CP045119.1"/>
</dbReference>
<evidence type="ECO:0000313" key="3">
    <source>
        <dbReference type="Proteomes" id="UP000501452"/>
    </source>
</evidence>
<dbReference type="KEGG" id="rub:GBA63_16785"/>
<dbReference type="Proteomes" id="UP000501452">
    <property type="component" value="Chromosome"/>
</dbReference>
<keyword evidence="1" id="KW-0812">Transmembrane</keyword>
<proteinExistence type="predicted"/>
<feature type="transmembrane region" description="Helical" evidence="1">
    <location>
        <begin position="69"/>
        <end position="88"/>
    </location>
</feature>
<keyword evidence="1" id="KW-0472">Membrane</keyword>
<dbReference type="AlphaFoldDB" id="A0A6G8QCA6"/>
<name>A0A6G8QCA6_9ACTN</name>
<protein>
    <submittedName>
        <fullName evidence="2">Uncharacterized protein</fullName>
    </submittedName>
</protein>
<feature type="transmembrane region" description="Helical" evidence="1">
    <location>
        <begin position="108"/>
        <end position="131"/>
    </location>
</feature>
<reference evidence="2 3" key="1">
    <citation type="submission" date="2019-10" db="EMBL/GenBank/DDBJ databases">
        <title>Rubrobacter sp nov SCSIO 52090 isolated from a deep-sea sediment in the South China Sea.</title>
        <authorList>
            <person name="Chen R.W."/>
        </authorList>
    </citation>
    <scope>NUCLEOTIDE SEQUENCE [LARGE SCALE GENOMIC DNA]</scope>
    <source>
        <strain evidence="2 3">SCSIO 52909</strain>
    </source>
</reference>
<gene>
    <name evidence="2" type="ORF">GBA63_16785</name>
</gene>
<organism evidence="2 3">
    <name type="scientific">Rubrobacter tropicus</name>
    <dbReference type="NCBI Taxonomy" id="2653851"/>
    <lineage>
        <taxon>Bacteria</taxon>
        <taxon>Bacillati</taxon>
        <taxon>Actinomycetota</taxon>
        <taxon>Rubrobacteria</taxon>
        <taxon>Rubrobacterales</taxon>
        <taxon>Rubrobacteraceae</taxon>
        <taxon>Rubrobacter</taxon>
    </lineage>
</organism>
<keyword evidence="1" id="KW-1133">Transmembrane helix</keyword>
<dbReference type="EMBL" id="CP045119">
    <property type="protein sequence ID" value="QIN84116.1"/>
    <property type="molecule type" value="Genomic_DNA"/>
</dbReference>
<evidence type="ECO:0000256" key="1">
    <source>
        <dbReference type="SAM" id="Phobius"/>
    </source>
</evidence>
<feature type="transmembrane region" description="Helical" evidence="1">
    <location>
        <begin position="33"/>
        <end position="57"/>
    </location>
</feature>
<keyword evidence="3" id="KW-1185">Reference proteome</keyword>
<sequence>MAITVGLANALPYNASGSSPWGGPFVWWFDLNLLFVAHTFSAVLAGLLVSGSLLLFAHCGLRGDFFARYGLMVLAVCVGGALLGVFLYNSIILLDDQQPMPAGLMEVLFTIAFPAVAGGILGAVEGVFLAFPLAWSLGRFGNETTAQVESRA</sequence>
<evidence type="ECO:0000313" key="2">
    <source>
        <dbReference type="EMBL" id="QIN84116.1"/>
    </source>
</evidence>